<evidence type="ECO:0000256" key="1">
    <source>
        <dbReference type="SAM" id="SignalP"/>
    </source>
</evidence>
<reference evidence="3 4" key="1">
    <citation type="submission" date="2019-02" db="EMBL/GenBank/DDBJ databases">
        <title>Deep-cultivation of Planctomycetes and their phenomic and genomic characterization uncovers novel biology.</title>
        <authorList>
            <person name="Wiegand S."/>
            <person name="Jogler M."/>
            <person name="Boedeker C."/>
            <person name="Pinto D."/>
            <person name="Vollmers J."/>
            <person name="Rivas-Marin E."/>
            <person name="Kohn T."/>
            <person name="Peeters S.H."/>
            <person name="Heuer A."/>
            <person name="Rast P."/>
            <person name="Oberbeckmann S."/>
            <person name="Bunk B."/>
            <person name="Jeske O."/>
            <person name="Meyerdierks A."/>
            <person name="Storesund J.E."/>
            <person name="Kallscheuer N."/>
            <person name="Luecker S."/>
            <person name="Lage O.M."/>
            <person name="Pohl T."/>
            <person name="Merkel B.J."/>
            <person name="Hornburger P."/>
            <person name="Mueller R.-W."/>
            <person name="Bruemmer F."/>
            <person name="Labrenz M."/>
            <person name="Spormann A.M."/>
            <person name="Op Den Camp H."/>
            <person name="Overmann J."/>
            <person name="Amann R."/>
            <person name="Jetten M.S.M."/>
            <person name="Mascher T."/>
            <person name="Medema M.H."/>
            <person name="Devos D.P."/>
            <person name="Kaster A.-K."/>
            <person name="Ovreas L."/>
            <person name="Rohde M."/>
            <person name="Galperin M.Y."/>
            <person name="Jogler C."/>
        </authorList>
    </citation>
    <scope>NUCLEOTIDE SEQUENCE [LARGE SCALE GENOMIC DNA]</scope>
    <source>
        <strain evidence="3 4">Pla100</strain>
    </source>
</reference>
<dbReference type="GO" id="GO:0000166">
    <property type="term" value="F:nucleotide binding"/>
    <property type="evidence" value="ECO:0007669"/>
    <property type="project" value="InterPro"/>
</dbReference>
<evidence type="ECO:0000313" key="3">
    <source>
        <dbReference type="EMBL" id="TWT93682.1"/>
    </source>
</evidence>
<dbReference type="EMBL" id="SJPM01000009">
    <property type="protein sequence ID" value="TWT93682.1"/>
    <property type="molecule type" value="Genomic_DNA"/>
</dbReference>
<dbReference type="PROSITE" id="PS51318">
    <property type="entry name" value="TAT"/>
    <property type="match status" value="1"/>
</dbReference>
<keyword evidence="4" id="KW-1185">Reference proteome</keyword>
<dbReference type="RefSeq" id="WP_146579497.1">
    <property type="nucleotide sequence ID" value="NZ_SJPM01000009.1"/>
</dbReference>
<dbReference type="InterPro" id="IPR050463">
    <property type="entry name" value="Gfo/Idh/MocA_oxidrdct_glycsds"/>
</dbReference>
<name>A0A5C6A1G9_9BACT</name>
<dbReference type="Proteomes" id="UP000316213">
    <property type="component" value="Unassembled WGS sequence"/>
</dbReference>
<organism evidence="3 4">
    <name type="scientific">Neorhodopirellula pilleata</name>
    <dbReference type="NCBI Taxonomy" id="2714738"/>
    <lineage>
        <taxon>Bacteria</taxon>
        <taxon>Pseudomonadati</taxon>
        <taxon>Planctomycetota</taxon>
        <taxon>Planctomycetia</taxon>
        <taxon>Pirellulales</taxon>
        <taxon>Pirellulaceae</taxon>
        <taxon>Neorhodopirellula</taxon>
    </lineage>
</organism>
<protein>
    <submittedName>
        <fullName evidence="3">1,5-anhydro-D-fructose reductase</fullName>
        <ecNumber evidence="3">1.1.1.292</ecNumber>
    </submittedName>
</protein>
<keyword evidence="1" id="KW-0732">Signal</keyword>
<dbReference type="PANTHER" id="PTHR43818">
    <property type="entry name" value="BCDNA.GH03377"/>
    <property type="match status" value="1"/>
</dbReference>
<proteinExistence type="predicted"/>
<dbReference type="Pfam" id="PF01408">
    <property type="entry name" value="GFO_IDH_MocA"/>
    <property type="match status" value="1"/>
</dbReference>
<dbReference type="SUPFAM" id="SSF51735">
    <property type="entry name" value="NAD(P)-binding Rossmann-fold domains"/>
    <property type="match status" value="1"/>
</dbReference>
<accession>A0A5C6A1G9</accession>
<dbReference type="InterPro" id="IPR006311">
    <property type="entry name" value="TAT_signal"/>
</dbReference>
<dbReference type="GO" id="GO:0033712">
    <property type="term" value="F:1,5-anhydro-D-fructose reductase (1,5-anhydro-D-mannitol-forming) activity"/>
    <property type="evidence" value="ECO:0007669"/>
    <property type="project" value="UniProtKB-EC"/>
</dbReference>
<dbReference type="SUPFAM" id="SSF55347">
    <property type="entry name" value="Glyceraldehyde-3-phosphate dehydrogenase-like, C-terminal domain"/>
    <property type="match status" value="1"/>
</dbReference>
<dbReference type="AlphaFoldDB" id="A0A5C6A1G9"/>
<dbReference type="Gene3D" id="3.40.50.720">
    <property type="entry name" value="NAD(P)-binding Rossmann-like Domain"/>
    <property type="match status" value="1"/>
</dbReference>
<feature type="domain" description="Gfo/Idh/MocA-like oxidoreductase N-terminal" evidence="2">
    <location>
        <begin position="39"/>
        <end position="161"/>
    </location>
</feature>
<comment type="caution">
    <text evidence="3">The sequence shown here is derived from an EMBL/GenBank/DDBJ whole genome shotgun (WGS) entry which is preliminary data.</text>
</comment>
<dbReference type="OrthoDB" id="9788246at2"/>
<keyword evidence="3" id="KW-0560">Oxidoreductase</keyword>
<feature type="signal peptide" evidence="1">
    <location>
        <begin position="1"/>
        <end position="29"/>
    </location>
</feature>
<sequence precursor="true">MNRLNRRQFGLSSAALATASAVHVGSARAATNSPNEKMGVAVCGVNGRGMSHVDGFNHDSRTFISVLVDVDEKVGQKQADKVEKMQGRRPRVVRDVREIMESDDVQIITCATPNHWHALIGVWAMQAGKDVYIEKPISHNIHEGRALVAAAQKYGRMFQTGTQCRSSVGVRGMIDFVAEGGIGEVNLARGLCYKRRKSIGSLGDYEIPSNVDFDLWSGPATFTEPKLTRQQFHYDWHWQRHYGNGDSGNQGPHQTDVARWGLQLERHPNKILTYAGRLGYQAERKDADYVDAGDTANTQVSIYDYGDKTIVFETRGLSVDNSADTELNELFQSTKGNKVGVVFYGTEGYAVQGPSYEVCRAYDRNKKLIKEFRHDNKQHGSLNNVHMSNFIDAVVSRDASLLNADARCGHLSAAIAHLGNTSYYLGEGNRVGAQEIEDAVGGFASRDDDAETLARTLQHLRDNGVDLSQNGLSLGPVLNFDPKAEKYIDNEEANAWIGRQYREGFEVPAAENV</sequence>
<evidence type="ECO:0000259" key="2">
    <source>
        <dbReference type="Pfam" id="PF01408"/>
    </source>
</evidence>
<dbReference type="InterPro" id="IPR036291">
    <property type="entry name" value="NAD(P)-bd_dom_sf"/>
</dbReference>
<evidence type="ECO:0000313" key="4">
    <source>
        <dbReference type="Proteomes" id="UP000316213"/>
    </source>
</evidence>
<dbReference type="Gene3D" id="3.30.360.10">
    <property type="entry name" value="Dihydrodipicolinate Reductase, domain 2"/>
    <property type="match status" value="1"/>
</dbReference>
<dbReference type="InterPro" id="IPR000683">
    <property type="entry name" value="Gfo/Idh/MocA-like_OxRdtase_N"/>
</dbReference>
<dbReference type="EC" id="1.1.1.292" evidence="3"/>
<dbReference type="PANTHER" id="PTHR43818:SF5">
    <property type="entry name" value="OXIDOREDUCTASE FAMILY PROTEIN"/>
    <property type="match status" value="1"/>
</dbReference>
<gene>
    <name evidence="3" type="primary">afr_4</name>
    <name evidence="3" type="ORF">Pla100_42000</name>
</gene>
<feature type="chain" id="PRO_5022895385" evidence="1">
    <location>
        <begin position="30"/>
        <end position="513"/>
    </location>
</feature>